<keyword evidence="1" id="KW-1133">Transmembrane helix</keyword>
<dbReference type="PANTHER" id="PTHR46865">
    <property type="entry name" value="OXIDOREDUCTASE-RELATED"/>
    <property type="match status" value="1"/>
</dbReference>
<dbReference type="Gene3D" id="3.30.9.10">
    <property type="entry name" value="D-Amino Acid Oxidase, subunit A, domain 2"/>
    <property type="match status" value="1"/>
</dbReference>
<keyword evidence="4" id="KW-1185">Reference proteome</keyword>
<dbReference type="Pfam" id="PF01494">
    <property type="entry name" value="FAD_binding_3"/>
    <property type="match status" value="1"/>
</dbReference>
<accession>A0ABP7PAG4</accession>
<evidence type="ECO:0000256" key="1">
    <source>
        <dbReference type="SAM" id="Phobius"/>
    </source>
</evidence>
<dbReference type="PANTHER" id="PTHR46865:SF2">
    <property type="entry name" value="MONOOXYGENASE"/>
    <property type="match status" value="1"/>
</dbReference>
<proteinExistence type="predicted"/>
<keyword evidence="1" id="KW-0472">Membrane</keyword>
<evidence type="ECO:0000313" key="4">
    <source>
        <dbReference type="Proteomes" id="UP001500742"/>
    </source>
</evidence>
<feature type="transmembrane region" description="Helical" evidence="1">
    <location>
        <begin position="21"/>
        <end position="38"/>
    </location>
</feature>
<dbReference type="InterPro" id="IPR036188">
    <property type="entry name" value="FAD/NAD-bd_sf"/>
</dbReference>
<gene>
    <name evidence="3" type="ORF">GCM10022210_07770</name>
</gene>
<sequence>MFFCIVNSTRIKMESLKNKKVLVSGASIAGLSTAYWMHKLGYQVTVVEMANHPRTAGAAVDIRGATVDVVKRMGIFEQLKSNRLHVDLVEFKNADDVTAGSISLANEKDELPNDEIEIERDIFIDVLYSGLKNDVEFIFNNSIMALNETEHDIQATFKNGEQRSFDLVLGCDGMHSGVRKLWFGHEAEYRHFLEAYFSITIVNKLLIPQKTMQMFNVPDKAIMLNAYKNKTDVIFCFFSEKEIPYDYRNAEEQRKIILGQFAGQGWRTAELLEEVQQSENFYFDKFCQVKMPSWTKGRVALVGDAGYCASPAAGMGASLSISGAAALADALKKHNGNFNLAFEDYDKNLRPFIEEVQATAELNVKENFILRTEEAISERNSQAKHF</sequence>
<reference evidence="4" key="1">
    <citation type="journal article" date="2019" name="Int. J. Syst. Evol. Microbiol.">
        <title>The Global Catalogue of Microorganisms (GCM) 10K type strain sequencing project: providing services to taxonomists for standard genome sequencing and annotation.</title>
        <authorList>
            <consortium name="The Broad Institute Genomics Platform"/>
            <consortium name="The Broad Institute Genome Sequencing Center for Infectious Disease"/>
            <person name="Wu L."/>
            <person name="Ma J."/>
        </authorList>
    </citation>
    <scope>NUCLEOTIDE SEQUENCE [LARGE SCALE GENOMIC DNA]</scope>
    <source>
        <strain evidence="4">JCM 16601</strain>
    </source>
</reference>
<dbReference type="InterPro" id="IPR002938">
    <property type="entry name" value="FAD-bd"/>
</dbReference>
<dbReference type="SUPFAM" id="SSF51905">
    <property type="entry name" value="FAD/NAD(P)-binding domain"/>
    <property type="match status" value="1"/>
</dbReference>
<keyword evidence="1" id="KW-0812">Transmembrane</keyword>
<keyword evidence="3" id="KW-0560">Oxidoreductase</keyword>
<keyword evidence="3" id="KW-0503">Monooxygenase</keyword>
<dbReference type="Proteomes" id="UP001500742">
    <property type="component" value="Unassembled WGS sequence"/>
</dbReference>
<feature type="domain" description="FAD-binding" evidence="2">
    <location>
        <begin position="20"/>
        <end position="333"/>
    </location>
</feature>
<comment type="caution">
    <text evidence="3">The sequence shown here is derived from an EMBL/GenBank/DDBJ whole genome shotgun (WGS) entry which is preliminary data.</text>
</comment>
<organism evidence="3 4">
    <name type="scientific">Mucilaginibacter dorajii</name>
    <dbReference type="NCBI Taxonomy" id="692994"/>
    <lineage>
        <taxon>Bacteria</taxon>
        <taxon>Pseudomonadati</taxon>
        <taxon>Bacteroidota</taxon>
        <taxon>Sphingobacteriia</taxon>
        <taxon>Sphingobacteriales</taxon>
        <taxon>Sphingobacteriaceae</taxon>
        <taxon>Mucilaginibacter</taxon>
    </lineage>
</organism>
<dbReference type="EMBL" id="BAAAZC010000006">
    <property type="protein sequence ID" value="GAA3962338.1"/>
    <property type="molecule type" value="Genomic_DNA"/>
</dbReference>
<evidence type="ECO:0000313" key="3">
    <source>
        <dbReference type="EMBL" id="GAA3962338.1"/>
    </source>
</evidence>
<dbReference type="Gene3D" id="3.50.50.60">
    <property type="entry name" value="FAD/NAD(P)-binding domain"/>
    <property type="match status" value="1"/>
</dbReference>
<dbReference type="InterPro" id="IPR051704">
    <property type="entry name" value="FAD_aromatic-hydroxylase"/>
</dbReference>
<evidence type="ECO:0000259" key="2">
    <source>
        <dbReference type="Pfam" id="PF01494"/>
    </source>
</evidence>
<protein>
    <submittedName>
        <fullName evidence="3">FAD-dependent monooxygenase</fullName>
    </submittedName>
</protein>
<dbReference type="GO" id="GO:0004497">
    <property type="term" value="F:monooxygenase activity"/>
    <property type="evidence" value="ECO:0007669"/>
    <property type="project" value="UniProtKB-KW"/>
</dbReference>
<dbReference type="PRINTS" id="PR00420">
    <property type="entry name" value="RNGMNOXGNASE"/>
</dbReference>
<name>A0ABP7PAG4_9SPHI</name>